<dbReference type="Gene3D" id="1.20.1280.50">
    <property type="match status" value="1"/>
</dbReference>
<dbReference type="SUPFAM" id="SSF81383">
    <property type="entry name" value="F-box domain"/>
    <property type="match status" value="1"/>
</dbReference>
<keyword evidence="3" id="KW-1185">Reference proteome</keyword>
<sequence length="545" mass="60165">MENDSYPPPLPMVPTLRAAPNLTVSPASRQLDATPLVATNPHEQPVASAVTVGAHCGDRYPSPLPIVPTLRAAPNLTVSPASGQLNATRLVATPAASAVTIGARCGLGLPVELRLMIFHWVLIANINAPFVLSLVCRQWRKIVQRTPALWRTLVLVGSSARRRIALYLERSKDDVRHLTIHGRVATNAFLRHRNTGRLRSVTSLEVHLYRGDVDDFVIEREWPVIPISWWTQPHLPNLESFRCVIEAASPRPIALTFEPKAQPTLEGLKNLFISTPSIQFSSIPSMTALTTLAVDIMIAHHGDLSPEFRVCCPSCYFDGILRGCPNLQDLSLCARDIQTCGLRGILRSDFSLPHLRSLRLENWFTQFPSLSLIRLPALEKLYIDTSGRFRVQSVLDRLSSAGADGLTELHIRGIHDEFIHGITAHIAAARRLSVLQLSDCLQINDLLYSLAQQSPPPPLEDITITDCPALTKYALEMLIYARIASGDYATPLPVHTLRVERCPIAARQIRHMLSAQGRKSLFDLRASALSMYGPEPDSEPASDST</sequence>
<proteinExistence type="predicted"/>
<feature type="domain" description="F-box" evidence="1">
    <location>
        <begin position="103"/>
        <end position="153"/>
    </location>
</feature>
<dbReference type="InterPro" id="IPR001810">
    <property type="entry name" value="F-box_dom"/>
</dbReference>
<dbReference type="Gene3D" id="3.80.10.10">
    <property type="entry name" value="Ribonuclease Inhibitor"/>
    <property type="match status" value="1"/>
</dbReference>
<name>A0A165QE23_EXIGL</name>
<reference evidence="2 3" key="1">
    <citation type="journal article" date="2016" name="Mol. Biol. Evol.">
        <title>Comparative Genomics of Early-Diverging Mushroom-Forming Fungi Provides Insights into the Origins of Lignocellulose Decay Capabilities.</title>
        <authorList>
            <person name="Nagy L.G."/>
            <person name="Riley R."/>
            <person name="Tritt A."/>
            <person name="Adam C."/>
            <person name="Daum C."/>
            <person name="Floudas D."/>
            <person name="Sun H."/>
            <person name="Yadav J.S."/>
            <person name="Pangilinan J."/>
            <person name="Larsson K.H."/>
            <person name="Matsuura K."/>
            <person name="Barry K."/>
            <person name="Labutti K."/>
            <person name="Kuo R."/>
            <person name="Ohm R.A."/>
            <person name="Bhattacharya S.S."/>
            <person name="Shirouzu T."/>
            <person name="Yoshinaga Y."/>
            <person name="Martin F.M."/>
            <person name="Grigoriev I.V."/>
            <person name="Hibbett D.S."/>
        </authorList>
    </citation>
    <scope>NUCLEOTIDE SEQUENCE [LARGE SCALE GENOMIC DNA]</scope>
    <source>
        <strain evidence="2 3">HHB12029</strain>
    </source>
</reference>
<evidence type="ECO:0000259" key="1">
    <source>
        <dbReference type="PROSITE" id="PS50181"/>
    </source>
</evidence>
<dbReference type="InterPro" id="IPR036047">
    <property type="entry name" value="F-box-like_dom_sf"/>
</dbReference>
<dbReference type="Proteomes" id="UP000077266">
    <property type="component" value="Unassembled WGS sequence"/>
</dbReference>
<evidence type="ECO:0000313" key="3">
    <source>
        <dbReference type="Proteomes" id="UP000077266"/>
    </source>
</evidence>
<dbReference type="AlphaFoldDB" id="A0A165QE23"/>
<dbReference type="PANTHER" id="PTHR38926:SF64">
    <property type="entry name" value="F-BOX DOMAIN-CONTAINING PROTEIN"/>
    <property type="match status" value="1"/>
</dbReference>
<dbReference type="OrthoDB" id="2269034at2759"/>
<gene>
    <name evidence="2" type="ORF">EXIGLDRAFT_758822</name>
</gene>
<protein>
    <recommendedName>
        <fullName evidence="1">F-box domain-containing protein</fullName>
    </recommendedName>
</protein>
<dbReference type="Pfam" id="PF12937">
    <property type="entry name" value="F-box-like"/>
    <property type="match status" value="1"/>
</dbReference>
<dbReference type="InterPro" id="IPR032675">
    <property type="entry name" value="LRR_dom_sf"/>
</dbReference>
<dbReference type="PANTHER" id="PTHR38926">
    <property type="entry name" value="F-BOX DOMAIN CONTAINING PROTEIN, EXPRESSED"/>
    <property type="match status" value="1"/>
</dbReference>
<dbReference type="InParanoid" id="A0A165QE23"/>
<accession>A0A165QE23</accession>
<dbReference type="PROSITE" id="PS50181">
    <property type="entry name" value="FBOX"/>
    <property type="match status" value="1"/>
</dbReference>
<evidence type="ECO:0000313" key="2">
    <source>
        <dbReference type="EMBL" id="KZW03472.1"/>
    </source>
</evidence>
<dbReference type="EMBL" id="KV425883">
    <property type="protein sequence ID" value="KZW03472.1"/>
    <property type="molecule type" value="Genomic_DNA"/>
</dbReference>
<dbReference type="SUPFAM" id="SSF52047">
    <property type="entry name" value="RNI-like"/>
    <property type="match status" value="1"/>
</dbReference>
<organism evidence="2 3">
    <name type="scientific">Exidia glandulosa HHB12029</name>
    <dbReference type="NCBI Taxonomy" id="1314781"/>
    <lineage>
        <taxon>Eukaryota</taxon>
        <taxon>Fungi</taxon>
        <taxon>Dikarya</taxon>
        <taxon>Basidiomycota</taxon>
        <taxon>Agaricomycotina</taxon>
        <taxon>Agaricomycetes</taxon>
        <taxon>Auriculariales</taxon>
        <taxon>Exidiaceae</taxon>
        <taxon>Exidia</taxon>
    </lineage>
</organism>